<evidence type="ECO:0000256" key="1">
    <source>
        <dbReference type="ARBA" id="ARBA00022737"/>
    </source>
</evidence>
<organism evidence="4 5">
    <name type="scientific">Artemia franciscana</name>
    <name type="common">Brine shrimp</name>
    <name type="synonym">Artemia sanfranciscana</name>
    <dbReference type="NCBI Taxonomy" id="6661"/>
    <lineage>
        <taxon>Eukaryota</taxon>
        <taxon>Metazoa</taxon>
        <taxon>Ecdysozoa</taxon>
        <taxon>Arthropoda</taxon>
        <taxon>Crustacea</taxon>
        <taxon>Branchiopoda</taxon>
        <taxon>Anostraca</taxon>
        <taxon>Artemiidae</taxon>
        <taxon>Artemia</taxon>
    </lineage>
</organism>
<proteinExistence type="predicted"/>
<keyword evidence="2 3" id="KW-0040">ANK repeat</keyword>
<evidence type="ECO:0000256" key="3">
    <source>
        <dbReference type="PROSITE-ProRule" id="PRU00023"/>
    </source>
</evidence>
<dbReference type="PROSITE" id="PS50088">
    <property type="entry name" value="ANK_REPEAT"/>
    <property type="match status" value="3"/>
</dbReference>
<sequence>MLDLNYNAAVANIKRNAEILNLLNPSEILNLLILFVDSNVEYAVIELLLKAGANPKYWFQVVDSNVEYANIELLVKVGANPKYRFQVPTYETELNQKKFFILKQVWGQTPLHVAVRNGRVDLCDLLILYGAEVDGINLNKETPLFTSIKANNSEMVKCLLENGANPNCAQCLHHAAQKGRADICRLLFSYGADLNTMF</sequence>
<dbReference type="InterPro" id="IPR036770">
    <property type="entry name" value="Ankyrin_rpt-contain_sf"/>
</dbReference>
<reference evidence="4" key="1">
    <citation type="submission" date="2023-07" db="EMBL/GenBank/DDBJ databases">
        <title>Chromosome-level genome assembly of Artemia franciscana.</title>
        <authorList>
            <person name="Jo E."/>
        </authorList>
    </citation>
    <scope>NUCLEOTIDE SEQUENCE</scope>
    <source>
        <tissue evidence="4">Whole body</tissue>
    </source>
</reference>
<evidence type="ECO:0000256" key="2">
    <source>
        <dbReference type="ARBA" id="ARBA00023043"/>
    </source>
</evidence>
<feature type="repeat" description="ANK" evidence="3">
    <location>
        <begin position="172"/>
        <end position="198"/>
    </location>
</feature>
<dbReference type="InterPro" id="IPR002110">
    <property type="entry name" value="Ankyrin_rpt"/>
</dbReference>
<comment type="caution">
    <text evidence="4">The sequence shown here is derived from an EMBL/GenBank/DDBJ whole genome shotgun (WGS) entry which is preliminary data.</text>
</comment>
<dbReference type="PROSITE" id="PS50297">
    <property type="entry name" value="ANK_REP_REGION"/>
    <property type="match status" value="3"/>
</dbReference>
<dbReference type="Pfam" id="PF12796">
    <property type="entry name" value="Ank_2"/>
    <property type="match status" value="1"/>
</dbReference>
<dbReference type="SMART" id="SM00248">
    <property type="entry name" value="ANK"/>
    <property type="match status" value="4"/>
</dbReference>
<protein>
    <submittedName>
        <fullName evidence="4">Uncharacterized protein</fullName>
    </submittedName>
</protein>
<dbReference type="PANTHER" id="PTHR24134">
    <property type="entry name" value="ANKYRIN REPEAT-CONTAINING PROTEIN DDB_G0279043"/>
    <property type="match status" value="1"/>
</dbReference>
<feature type="repeat" description="ANK" evidence="3">
    <location>
        <begin position="139"/>
        <end position="171"/>
    </location>
</feature>
<gene>
    <name evidence="4" type="ORF">QYM36_007474</name>
</gene>
<evidence type="ECO:0000313" key="4">
    <source>
        <dbReference type="EMBL" id="KAK2726653.1"/>
    </source>
</evidence>
<dbReference type="PANTHER" id="PTHR24134:SF9">
    <property type="entry name" value="ANKYRIN REPEAT AND SOCS BOX PROTEIN 8"/>
    <property type="match status" value="1"/>
</dbReference>
<keyword evidence="5" id="KW-1185">Reference proteome</keyword>
<accession>A0AA88ICF7</accession>
<dbReference type="PRINTS" id="PR01415">
    <property type="entry name" value="ANKYRIN"/>
</dbReference>
<keyword evidence="1" id="KW-0677">Repeat</keyword>
<feature type="repeat" description="ANK" evidence="3">
    <location>
        <begin position="106"/>
        <end position="138"/>
    </location>
</feature>
<dbReference type="Proteomes" id="UP001187531">
    <property type="component" value="Unassembled WGS sequence"/>
</dbReference>
<dbReference type="SUPFAM" id="SSF48403">
    <property type="entry name" value="Ankyrin repeat"/>
    <property type="match status" value="1"/>
</dbReference>
<dbReference type="AlphaFoldDB" id="A0AA88ICF7"/>
<dbReference type="EMBL" id="JAVRJZ010000001">
    <property type="protein sequence ID" value="KAK2726653.1"/>
    <property type="molecule type" value="Genomic_DNA"/>
</dbReference>
<dbReference type="Gene3D" id="1.25.40.20">
    <property type="entry name" value="Ankyrin repeat-containing domain"/>
    <property type="match status" value="1"/>
</dbReference>
<evidence type="ECO:0000313" key="5">
    <source>
        <dbReference type="Proteomes" id="UP001187531"/>
    </source>
</evidence>
<name>A0AA88ICF7_ARTSF</name>